<dbReference type="Gene3D" id="3.90.190.10">
    <property type="entry name" value="Protein tyrosine phosphatase superfamily"/>
    <property type="match status" value="1"/>
</dbReference>
<dbReference type="Pfam" id="PF13350">
    <property type="entry name" value="Y_phosphatase3"/>
    <property type="match status" value="1"/>
</dbReference>
<dbReference type="AlphaFoldDB" id="A0A366DRS4"/>
<protein>
    <submittedName>
        <fullName evidence="2">Protein-tyrosine phosphatase</fullName>
    </submittedName>
</protein>
<dbReference type="SUPFAM" id="SSF52799">
    <property type="entry name" value="(Phosphotyrosine protein) phosphatases II"/>
    <property type="match status" value="1"/>
</dbReference>
<keyword evidence="3" id="KW-1185">Reference proteome</keyword>
<dbReference type="PANTHER" id="PTHR31126">
    <property type="entry name" value="TYROSINE-PROTEIN PHOSPHATASE"/>
    <property type="match status" value="1"/>
</dbReference>
<comment type="similarity">
    <text evidence="1">Belongs to the protein-tyrosine phosphatase family.</text>
</comment>
<reference evidence="2 3" key="1">
    <citation type="submission" date="2018-06" db="EMBL/GenBank/DDBJ databases">
        <title>Genomic Encyclopedia of Type Strains, Phase IV (KMG-IV): sequencing the most valuable type-strain genomes for metagenomic binning, comparative biology and taxonomic classification.</title>
        <authorList>
            <person name="Goeker M."/>
        </authorList>
    </citation>
    <scope>NUCLEOTIDE SEQUENCE [LARGE SCALE GENOMIC DNA]</scope>
    <source>
        <strain evidence="2 3">DSM 44599</strain>
    </source>
</reference>
<evidence type="ECO:0000313" key="3">
    <source>
        <dbReference type="Proteomes" id="UP000252586"/>
    </source>
</evidence>
<evidence type="ECO:0000313" key="2">
    <source>
        <dbReference type="EMBL" id="RBO92595.1"/>
    </source>
</evidence>
<dbReference type="Proteomes" id="UP000252586">
    <property type="component" value="Unassembled WGS sequence"/>
</dbReference>
<comment type="caution">
    <text evidence="2">The sequence shown here is derived from an EMBL/GenBank/DDBJ whole genome shotgun (WGS) entry which is preliminary data.</text>
</comment>
<dbReference type="OrthoDB" id="1188001at2"/>
<dbReference type="InterPro" id="IPR026893">
    <property type="entry name" value="Tyr/Ser_Pase_IphP-type"/>
</dbReference>
<dbReference type="RefSeq" id="WP_067511061.1">
    <property type="nucleotide sequence ID" value="NZ_CP107943.1"/>
</dbReference>
<proteinExistence type="inferred from homology"/>
<evidence type="ECO:0000256" key="1">
    <source>
        <dbReference type="ARBA" id="ARBA00009580"/>
    </source>
</evidence>
<sequence length="253" mass="27279">MTLTPPADTPPTDHFLVPGTFNFRDTGGLRTEDGATVRPGVLLRSAQLSGLDGDGHRVLRDLRVTDVFDLRGPAEIDHVGHDNLPGDVRLTITPFDTRMGETPPHDAQTSAARIHMIEVYRAFPTLPESHAAITAIARTLVDGEGAVLVHCAAGKDRTGWAVATLLRAVGVTEDEVFGDFLLSNHAVPALRAMIAPKLAAGANVSDDLLGVHPEYLRTALDAAVSHFGDFDSYLEAAGLTDPLRERLRERMLR</sequence>
<dbReference type="PROSITE" id="PS00383">
    <property type="entry name" value="TYR_PHOSPHATASE_1"/>
    <property type="match status" value="1"/>
</dbReference>
<gene>
    <name evidence="2" type="ORF">DFR74_103239</name>
</gene>
<dbReference type="EMBL" id="QNRE01000003">
    <property type="protein sequence ID" value="RBO92595.1"/>
    <property type="molecule type" value="Genomic_DNA"/>
</dbReference>
<dbReference type="PANTHER" id="PTHR31126:SF1">
    <property type="entry name" value="TYROSINE SPECIFIC PROTEIN PHOSPHATASES DOMAIN-CONTAINING PROTEIN"/>
    <property type="match status" value="1"/>
</dbReference>
<dbReference type="GO" id="GO:0004721">
    <property type="term" value="F:phosphoprotein phosphatase activity"/>
    <property type="evidence" value="ECO:0007669"/>
    <property type="project" value="InterPro"/>
</dbReference>
<accession>A0A366DRS4</accession>
<dbReference type="STRING" id="1210090.GCA_001613185_04357"/>
<dbReference type="InterPro" id="IPR016130">
    <property type="entry name" value="Tyr_Pase_AS"/>
</dbReference>
<name>A0A366DRS4_9NOCA</name>
<dbReference type="InterPro" id="IPR029021">
    <property type="entry name" value="Prot-tyrosine_phosphatase-like"/>
</dbReference>
<organism evidence="2 3">
    <name type="scientific">Nocardia puris</name>
    <dbReference type="NCBI Taxonomy" id="208602"/>
    <lineage>
        <taxon>Bacteria</taxon>
        <taxon>Bacillati</taxon>
        <taxon>Actinomycetota</taxon>
        <taxon>Actinomycetes</taxon>
        <taxon>Mycobacteriales</taxon>
        <taxon>Nocardiaceae</taxon>
        <taxon>Nocardia</taxon>
    </lineage>
</organism>